<dbReference type="SUPFAM" id="SSF48403">
    <property type="entry name" value="Ankyrin repeat"/>
    <property type="match status" value="1"/>
</dbReference>
<name>A0A7S0AVJ9_9DINO</name>
<sequence length="214" mass="24799">MFCKCECRPTDVQFETVKLHYDPVDGEHELEEGDAQELAARHMQGQEAYERVEEEEEKRQRHLSEEQRLLEEAQRAEEEAQERVRLEEEERLRLEREVEARREALRLWQEKEMRERRKALDLFYQQNGFLGINEPRRSGCSVWAATVTYPLHWAAELADACTVEMLLKEGADVTLKNSAGKTALQVAQKRDRGGSHESVLRLLGPEAKPRVGGA</sequence>
<dbReference type="EMBL" id="HBEG01036758">
    <property type="protein sequence ID" value="CAD8375696.1"/>
    <property type="molecule type" value="Transcribed_RNA"/>
</dbReference>
<dbReference type="InterPro" id="IPR002110">
    <property type="entry name" value="Ankyrin_rpt"/>
</dbReference>
<feature type="region of interest" description="Disordered" evidence="2">
    <location>
        <begin position="40"/>
        <end position="65"/>
    </location>
</feature>
<dbReference type="AlphaFoldDB" id="A0A7S0AVJ9"/>
<dbReference type="Pfam" id="PF00023">
    <property type="entry name" value="Ank"/>
    <property type="match status" value="1"/>
</dbReference>
<organism evidence="3">
    <name type="scientific">Pyrodinium bahamense</name>
    <dbReference type="NCBI Taxonomy" id="73915"/>
    <lineage>
        <taxon>Eukaryota</taxon>
        <taxon>Sar</taxon>
        <taxon>Alveolata</taxon>
        <taxon>Dinophyceae</taxon>
        <taxon>Gonyaulacales</taxon>
        <taxon>Pyrocystaceae</taxon>
        <taxon>Pyrodinium</taxon>
    </lineage>
</organism>
<evidence type="ECO:0000313" key="3">
    <source>
        <dbReference type="EMBL" id="CAD8375696.1"/>
    </source>
</evidence>
<dbReference type="PROSITE" id="PS50088">
    <property type="entry name" value="ANK_REPEAT"/>
    <property type="match status" value="1"/>
</dbReference>
<protein>
    <submittedName>
        <fullName evidence="3">Uncharacterized protein</fullName>
    </submittedName>
</protein>
<dbReference type="PROSITE" id="PS50297">
    <property type="entry name" value="ANK_REP_REGION"/>
    <property type="match status" value="1"/>
</dbReference>
<evidence type="ECO:0000256" key="2">
    <source>
        <dbReference type="SAM" id="MobiDB-lite"/>
    </source>
</evidence>
<dbReference type="Gene3D" id="1.25.40.20">
    <property type="entry name" value="Ankyrin repeat-containing domain"/>
    <property type="match status" value="1"/>
</dbReference>
<feature type="repeat" description="ANK" evidence="1">
    <location>
        <begin position="146"/>
        <end position="178"/>
    </location>
</feature>
<evidence type="ECO:0000256" key="1">
    <source>
        <dbReference type="PROSITE-ProRule" id="PRU00023"/>
    </source>
</evidence>
<keyword evidence="1" id="KW-0040">ANK repeat</keyword>
<proteinExistence type="predicted"/>
<gene>
    <name evidence="3" type="ORF">PBAH0796_LOCUS22458</name>
</gene>
<accession>A0A7S0AVJ9</accession>
<reference evidence="3" key="1">
    <citation type="submission" date="2021-01" db="EMBL/GenBank/DDBJ databases">
        <authorList>
            <person name="Corre E."/>
            <person name="Pelletier E."/>
            <person name="Niang G."/>
            <person name="Scheremetjew M."/>
            <person name="Finn R."/>
            <person name="Kale V."/>
            <person name="Holt S."/>
            <person name="Cochrane G."/>
            <person name="Meng A."/>
            <person name="Brown T."/>
            <person name="Cohen L."/>
        </authorList>
    </citation>
    <scope>NUCLEOTIDE SEQUENCE</scope>
    <source>
        <strain evidence="3">Pbaha01</strain>
    </source>
</reference>
<dbReference type="InterPro" id="IPR036770">
    <property type="entry name" value="Ankyrin_rpt-contain_sf"/>
</dbReference>